<dbReference type="Pfam" id="PF03226">
    <property type="entry name" value="Yippee-Mis18"/>
    <property type="match status" value="1"/>
</dbReference>
<reference evidence="6 7" key="1">
    <citation type="journal article" date="2018" name="Mol. Biol. Evol.">
        <title>Broad Genomic Sampling Reveals a Smut Pathogenic Ancestry of the Fungal Clade Ustilaginomycotina.</title>
        <authorList>
            <person name="Kijpornyongpan T."/>
            <person name="Mondo S.J."/>
            <person name="Barry K."/>
            <person name="Sandor L."/>
            <person name="Lee J."/>
            <person name="Lipzen A."/>
            <person name="Pangilinan J."/>
            <person name="LaButti K."/>
            <person name="Hainaut M."/>
            <person name="Henrissat B."/>
            <person name="Grigoriev I.V."/>
            <person name="Spatafora J.W."/>
            <person name="Aime M.C."/>
        </authorList>
    </citation>
    <scope>NUCLEOTIDE SEQUENCE [LARGE SCALE GENOMIC DNA]</scope>
    <source>
        <strain evidence="6 7">MCA 5214</strain>
    </source>
</reference>
<proteinExistence type="inferred from homology"/>
<evidence type="ECO:0000256" key="3">
    <source>
        <dbReference type="ARBA" id="ARBA00022833"/>
    </source>
</evidence>
<dbReference type="PANTHER" id="PTHR13848">
    <property type="entry name" value="PROTEIN YIPPEE-LIKE CG15309-RELATED"/>
    <property type="match status" value="1"/>
</dbReference>
<keyword evidence="7" id="KW-1185">Reference proteome</keyword>
<sequence>MSQVDISGVTGARGALQLDSAAQHLNGDTQSEQPRLSVEERAQFSDDDVDDFEDHAISSTKPSSADRPALVRLPVTKLIGGGSGGPAVALFVCAQCGTHLALQDEVISKSFSGRDGKAYLFHSSLNTIIGKPEDRQLLTGLHTVADVRCAGCETLVGWTYLRAFEGAQKYKEGRFIMERAAIHKVNNWS</sequence>
<dbReference type="RefSeq" id="XP_025362810.1">
    <property type="nucleotide sequence ID" value="XM_025504402.1"/>
</dbReference>
<gene>
    <name evidence="6" type="ORF">BDZ90DRAFT_219473</name>
</gene>
<dbReference type="AlphaFoldDB" id="A0A316UTS0"/>
<dbReference type="PROSITE" id="PS51792">
    <property type="entry name" value="YIPPEE"/>
    <property type="match status" value="1"/>
</dbReference>
<keyword evidence="3" id="KW-0862">Zinc</keyword>
<keyword evidence="2" id="KW-0479">Metal-binding</keyword>
<accession>A0A316UTS0</accession>
<dbReference type="GeneID" id="37026225"/>
<dbReference type="InterPro" id="IPR039058">
    <property type="entry name" value="Yippee_fam"/>
</dbReference>
<dbReference type="InterPro" id="IPR004910">
    <property type="entry name" value="Yippee/Mis18/Cereblon"/>
</dbReference>
<dbReference type="OrthoDB" id="6407410at2759"/>
<dbReference type="GO" id="GO:0046872">
    <property type="term" value="F:metal ion binding"/>
    <property type="evidence" value="ECO:0007669"/>
    <property type="project" value="UniProtKB-KW"/>
</dbReference>
<organism evidence="6 7">
    <name type="scientific">Jaminaea rosea</name>
    <dbReference type="NCBI Taxonomy" id="1569628"/>
    <lineage>
        <taxon>Eukaryota</taxon>
        <taxon>Fungi</taxon>
        <taxon>Dikarya</taxon>
        <taxon>Basidiomycota</taxon>
        <taxon>Ustilaginomycotina</taxon>
        <taxon>Exobasidiomycetes</taxon>
        <taxon>Microstromatales</taxon>
        <taxon>Microstromatales incertae sedis</taxon>
        <taxon>Jaminaea</taxon>
    </lineage>
</organism>
<evidence type="ECO:0000259" key="5">
    <source>
        <dbReference type="PROSITE" id="PS51792"/>
    </source>
</evidence>
<protein>
    <submittedName>
        <fullName evidence="6">Yippee-domain-containing protein</fullName>
    </submittedName>
</protein>
<evidence type="ECO:0000256" key="1">
    <source>
        <dbReference type="ARBA" id="ARBA00005613"/>
    </source>
</evidence>
<evidence type="ECO:0000256" key="4">
    <source>
        <dbReference type="SAM" id="MobiDB-lite"/>
    </source>
</evidence>
<dbReference type="EMBL" id="KZ819666">
    <property type="protein sequence ID" value="PWN28198.1"/>
    <property type="molecule type" value="Genomic_DNA"/>
</dbReference>
<comment type="similarity">
    <text evidence="1">Belongs to the yippee family.</text>
</comment>
<feature type="region of interest" description="Disordered" evidence="4">
    <location>
        <begin position="20"/>
        <end position="65"/>
    </location>
</feature>
<evidence type="ECO:0000256" key="2">
    <source>
        <dbReference type="ARBA" id="ARBA00022723"/>
    </source>
</evidence>
<feature type="domain" description="Yippee" evidence="5">
    <location>
        <begin position="89"/>
        <end position="186"/>
    </location>
</feature>
<dbReference type="InterPro" id="IPR034751">
    <property type="entry name" value="Yippee"/>
</dbReference>
<evidence type="ECO:0000313" key="6">
    <source>
        <dbReference type="EMBL" id="PWN28198.1"/>
    </source>
</evidence>
<dbReference type="Proteomes" id="UP000245884">
    <property type="component" value="Unassembled WGS sequence"/>
</dbReference>
<dbReference type="STRING" id="1569628.A0A316UTS0"/>
<evidence type="ECO:0000313" key="7">
    <source>
        <dbReference type="Proteomes" id="UP000245884"/>
    </source>
</evidence>
<name>A0A316UTS0_9BASI</name>